<evidence type="ECO:0000313" key="2">
    <source>
        <dbReference type="Proteomes" id="UP001162992"/>
    </source>
</evidence>
<dbReference type="EMBL" id="CM055094">
    <property type="protein sequence ID" value="KAJ7562169.1"/>
    <property type="molecule type" value="Genomic_DNA"/>
</dbReference>
<gene>
    <name evidence="1" type="ORF">O6H91_03G057400</name>
</gene>
<name>A0ACC2E6G8_DIPCM</name>
<accession>A0ACC2E6G8</accession>
<keyword evidence="2" id="KW-1185">Reference proteome</keyword>
<evidence type="ECO:0000313" key="1">
    <source>
        <dbReference type="EMBL" id="KAJ7562169.1"/>
    </source>
</evidence>
<organism evidence="1 2">
    <name type="scientific">Diphasiastrum complanatum</name>
    <name type="common">Issler's clubmoss</name>
    <name type="synonym">Lycopodium complanatum</name>
    <dbReference type="NCBI Taxonomy" id="34168"/>
    <lineage>
        <taxon>Eukaryota</taxon>
        <taxon>Viridiplantae</taxon>
        <taxon>Streptophyta</taxon>
        <taxon>Embryophyta</taxon>
        <taxon>Tracheophyta</taxon>
        <taxon>Lycopodiopsida</taxon>
        <taxon>Lycopodiales</taxon>
        <taxon>Lycopodiaceae</taxon>
        <taxon>Lycopodioideae</taxon>
        <taxon>Diphasiastrum</taxon>
    </lineage>
</organism>
<protein>
    <submittedName>
        <fullName evidence="1">Uncharacterized protein</fullName>
    </submittedName>
</protein>
<reference evidence="2" key="1">
    <citation type="journal article" date="2024" name="Proc. Natl. Acad. Sci. U.S.A.">
        <title>Extraordinary preservation of gene collinearity over three hundred million years revealed in homosporous lycophytes.</title>
        <authorList>
            <person name="Li C."/>
            <person name="Wickell D."/>
            <person name="Kuo L.Y."/>
            <person name="Chen X."/>
            <person name="Nie B."/>
            <person name="Liao X."/>
            <person name="Peng D."/>
            <person name="Ji J."/>
            <person name="Jenkins J."/>
            <person name="Williams M."/>
            <person name="Shu S."/>
            <person name="Plott C."/>
            <person name="Barry K."/>
            <person name="Rajasekar S."/>
            <person name="Grimwood J."/>
            <person name="Han X."/>
            <person name="Sun S."/>
            <person name="Hou Z."/>
            <person name="He W."/>
            <person name="Dai G."/>
            <person name="Sun C."/>
            <person name="Schmutz J."/>
            <person name="Leebens-Mack J.H."/>
            <person name="Li F.W."/>
            <person name="Wang L."/>
        </authorList>
    </citation>
    <scope>NUCLEOTIDE SEQUENCE [LARGE SCALE GENOMIC DNA]</scope>
    <source>
        <strain evidence="2">cv. PW_Plant_1</strain>
    </source>
</reference>
<proteinExistence type="predicted"/>
<sequence length="559" mass="59918">MVTVQVSKTNDPNEVWLQKVQQLASATKSEAYGVKCFQGRWKMISNRLDKLPAHFTQLKDSPDFSKNVLCAELLESIVASLEETRELAKECTELTYRGKLQTQSKLDALVTRFDLHLRDCQLVIKSGVLQDSTPSGVSSGSTKEAVKWTVKDLLARLQIGSTNSKLKALIALVNLMQEDDKKALVVAGQGGISVLVQLLNKSAVALREKAAAAICKLAAIDSLEYRAVMEGALPSLVRILETGSSDASENAVLALQCMTRSSENACSVASHGGVHALLETCRSGTPGAQAAAAGALWNLSNFAELRHGMVEEGSIPILLHLVCSGTVSAQENAVGTLQNLSQNDERARQLIVREDGAQPLLRFLDIAPSQAAKELGIGILRNLSISEANVPALILAGILPRLAFLLASEPSKVQQTAAAALCHLSTSTEAKKAIGEAGCISPLVTMLDGKTSIVQEYAAQALSSLLVVESNRRLFLVEENAISGLVRLLESTDQIVTRQFVMSALFALAESGRCRKQMISAGACYLLGRLADAEVPGAKKLLNRLESGKLRNMLKKLDL</sequence>
<dbReference type="Proteomes" id="UP001162992">
    <property type="component" value="Chromosome 3"/>
</dbReference>
<comment type="caution">
    <text evidence="1">The sequence shown here is derived from an EMBL/GenBank/DDBJ whole genome shotgun (WGS) entry which is preliminary data.</text>
</comment>